<evidence type="ECO:0000313" key="2">
    <source>
        <dbReference type="EMBL" id="MEN5376043.1"/>
    </source>
</evidence>
<dbReference type="SUPFAM" id="SSF56925">
    <property type="entry name" value="OMPA-like"/>
    <property type="match status" value="1"/>
</dbReference>
<feature type="chain" id="PRO_5047182235" evidence="1">
    <location>
        <begin position="20"/>
        <end position="226"/>
    </location>
</feature>
<evidence type="ECO:0000313" key="3">
    <source>
        <dbReference type="Proteomes" id="UP001409291"/>
    </source>
</evidence>
<comment type="caution">
    <text evidence="2">The sequence shown here is derived from an EMBL/GenBank/DDBJ whole genome shotgun (WGS) entry which is preliminary data.</text>
</comment>
<dbReference type="Proteomes" id="UP001409291">
    <property type="component" value="Unassembled WGS sequence"/>
</dbReference>
<evidence type="ECO:0000256" key="1">
    <source>
        <dbReference type="SAM" id="SignalP"/>
    </source>
</evidence>
<name>A0ABV0BPU0_9SPHI</name>
<sequence>MKSILTTVFCLFLCCSVFAQSGVDTLHYRKVYYFGGTGMGFPLGKTKDVLSPKFSGSLGLDISLKNPKYYLYPALYTLSFDYKQKIQDNQYPYKIEDANANFYMFSLAGGIRKQLKKLNAYAYAGPGVGFLTEPRVKVDAVNSIAKIENQKKFSFSGKLGVGADYRFNGFFLGLEVGYLHSFNKIQETPINIMTVMVGLKSDITRLGDKVIKVIGVDGSISGKETK</sequence>
<dbReference type="InterPro" id="IPR011250">
    <property type="entry name" value="OMP/PagP_B-barrel"/>
</dbReference>
<gene>
    <name evidence="2" type="ORF">ABE541_02100</name>
</gene>
<proteinExistence type="predicted"/>
<protein>
    <submittedName>
        <fullName evidence="2">Outer membrane beta-barrel protein</fullName>
    </submittedName>
</protein>
<reference evidence="2 3" key="1">
    <citation type="submission" date="2024-04" db="EMBL/GenBank/DDBJ databases">
        <title>WGS of bacteria from Torrens River.</title>
        <authorList>
            <person name="Wyrsch E.R."/>
            <person name="Drigo B."/>
        </authorList>
    </citation>
    <scope>NUCLEOTIDE SEQUENCE [LARGE SCALE GENOMIC DNA]</scope>
    <source>
        <strain evidence="2 3">TWI391</strain>
    </source>
</reference>
<keyword evidence="3" id="KW-1185">Reference proteome</keyword>
<keyword evidence="1" id="KW-0732">Signal</keyword>
<dbReference type="EMBL" id="JBDJNQ010000001">
    <property type="protein sequence ID" value="MEN5376043.1"/>
    <property type="molecule type" value="Genomic_DNA"/>
</dbReference>
<feature type="signal peptide" evidence="1">
    <location>
        <begin position="1"/>
        <end position="19"/>
    </location>
</feature>
<dbReference type="RefSeq" id="WP_183915291.1">
    <property type="nucleotide sequence ID" value="NZ_JBDJLH010000005.1"/>
</dbReference>
<accession>A0ABV0BPU0</accession>
<organism evidence="2 3">
    <name type="scientific">Sphingobacterium kitahiroshimense</name>
    <dbReference type="NCBI Taxonomy" id="470446"/>
    <lineage>
        <taxon>Bacteria</taxon>
        <taxon>Pseudomonadati</taxon>
        <taxon>Bacteroidota</taxon>
        <taxon>Sphingobacteriia</taxon>
        <taxon>Sphingobacteriales</taxon>
        <taxon>Sphingobacteriaceae</taxon>
        <taxon>Sphingobacterium</taxon>
    </lineage>
</organism>